<dbReference type="InterPro" id="IPR009061">
    <property type="entry name" value="DNA-bd_dom_put_sf"/>
</dbReference>
<evidence type="ECO:0000313" key="2">
    <source>
        <dbReference type="EMBL" id="PKE26937.1"/>
    </source>
</evidence>
<accession>A0A2N0VP91</accession>
<evidence type="ECO:0000256" key="1">
    <source>
        <dbReference type="ARBA" id="ARBA00023125"/>
    </source>
</evidence>
<dbReference type="SMART" id="SM00422">
    <property type="entry name" value="HTH_MERR"/>
    <property type="match status" value="1"/>
</dbReference>
<dbReference type="PANTHER" id="PTHR30204">
    <property type="entry name" value="REDOX-CYCLING DRUG-SENSING TRANSCRIPTIONAL ACTIVATOR SOXR"/>
    <property type="match status" value="1"/>
</dbReference>
<protein>
    <submittedName>
        <fullName evidence="2">MerR family transcriptional regulator</fullName>
    </submittedName>
</protein>
<dbReference type="Gene3D" id="1.10.1660.10">
    <property type="match status" value="1"/>
</dbReference>
<dbReference type="GO" id="GO:0003677">
    <property type="term" value="F:DNA binding"/>
    <property type="evidence" value="ECO:0007669"/>
    <property type="project" value="UniProtKB-KW"/>
</dbReference>
<gene>
    <name evidence="2" type="ORF">CW686_01835</name>
</gene>
<reference evidence="2 3" key="1">
    <citation type="submission" date="2017-12" db="EMBL/GenBank/DDBJ databases">
        <title>Genomics of Macrococcus caseolyticus.</title>
        <authorList>
            <person name="MacFadyen A.C."/>
            <person name="Paterson G.K."/>
        </authorList>
    </citation>
    <scope>NUCLEOTIDE SEQUENCE [LARGE SCALE GENOMIC DNA]</scope>
    <source>
        <strain evidence="2 3">5788_EF188</strain>
    </source>
</reference>
<name>A0A2N0VP91_9STAP</name>
<dbReference type="SUPFAM" id="SSF46955">
    <property type="entry name" value="Putative DNA-binding domain"/>
    <property type="match status" value="1"/>
</dbReference>
<dbReference type="Proteomes" id="UP000233482">
    <property type="component" value="Unassembled WGS sequence"/>
</dbReference>
<dbReference type="GeneID" id="61130444"/>
<dbReference type="InterPro" id="IPR000551">
    <property type="entry name" value="MerR-type_HTH_dom"/>
</dbReference>
<dbReference type="RefSeq" id="WP_012655956.1">
    <property type="nucleotide sequence ID" value="NZ_CABFNV010000003.1"/>
</dbReference>
<dbReference type="PROSITE" id="PS50937">
    <property type="entry name" value="HTH_MERR_2"/>
    <property type="match status" value="1"/>
</dbReference>
<proteinExistence type="predicted"/>
<dbReference type="GO" id="GO:0003700">
    <property type="term" value="F:DNA-binding transcription factor activity"/>
    <property type="evidence" value="ECO:0007669"/>
    <property type="project" value="InterPro"/>
</dbReference>
<dbReference type="Pfam" id="PF13411">
    <property type="entry name" value="MerR_1"/>
    <property type="match status" value="1"/>
</dbReference>
<sequence length="116" mass="13957">MEKYYIEHVAEYCDIPKSKLRYYEKKDILKNIERDSNNKRLYTKDDIEMIKFIKCLSNLNMPLKDIQTNTNMLYENKIDVETILKAHLEFLNEQRNLISSHIDIIETELQKETSPL</sequence>
<keyword evidence="1" id="KW-0238">DNA-binding</keyword>
<dbReference type="AlphaFoldDB" id="A0A2N0VP91"/>
<dbReference type="EMBL" id="PIXC01000003">
    <property type="protein sequence ID" value="PKE26937.1"/>
    <property type="molecule type" value="Genomic_DNA"/>
</dbReference>
<dbReference type="OMA" id="WLDMIKC"/>
<organism evidence="2 3">
    <name type="scientific">Macrococcoides caseolyticum</name>
    <dbReference type="NCBI Taxonomy" id="69966"/>
    <lineage>
        <taxon>Bacteria</taxon>
        <taxon>Bacillati</taxon>
        <taxon>Bacillota</taxon>
        <taxon>Bacilli</taxon>
        <taxon>Bacillales</taxon>
        <taxon>Staphylococcaceae</taxon>
        <taxon>Macrococcoides</taxon>
    </lineage>
</organism>
<evidence type="ECO:0000313" key="3">
    <source>
        <dbReference type="Proteomes" id="UP000233482"/>
    </source>
</evidence>
<dbReference type="InterPro" id="IPR047057">
    <property type="entry name" value="MerR_fam"/>
</dbReference>
<dbReference type="PANTHER" id="PTHR30204:SF83">
    <property type="entry name" value="TRANSCRIPTIONAL REGULATOR, MERR FAMILY"/>
    <property type="match status" value="1"/>
</dbReference>
<comment type="caution">
    <text evidence="2">The sequence shown here is derived from an EMBL/GenBank/DDBJ whole genome shotgun (WGS) entry which is preliminary data.</text>
</comment>